<organism evidence="3 4">
    <name type="scientific">Gibberella subglutinans</name>
    <name type="common">Fusarium subglutinans</name>
    <dbReference type="NCBI Taxonomy" id="42677"/>
    <lineage>
        <taxon>Eukaryota</taxon>
        <taxon>Fungi</taxon>
        <taxon>Dikarya</taxon>
        <taxon>Ascomycota</taxon>
        <taxon>Pezizomycotina</taxon>
        <taxon>Sordariomycetes</taxon>
        <taxon>Hypocreomycetidae</taxon>
        <taxon>Hypocreales</taxon>
        <taxon>Nectriaceae</taxon>
        <taxon>Fusarium</taxon>
        <taxon>Fusarium fujikuroi species complex</taxon>
    </lineage>
</organism>
<dbReference type="Pfam" id="PF20516">
    <property type="entry name" value="PDDEXK_12"/>
    <property type="match status" value="1"/>
</dbReference>
<keyword evidence="4" id="KW-1185">Reference proteome</keyword>
<dbReference type="RefSeq" id="XP_036530520.1">
    <property type="nucleotide sequence ID" value="XM_036678970.1"/>
</dbReference>
<evidence type="ECO:0000313" key="3">
    <source>
        <dbReference type="EMBL" id="KAF5574725.1"/>
    </source>
</evidence>
<evidence type="ECO:0000256" key="1">
    <source>
        <dbReference type="SAM" id="MobiDB-lite"/>
    </source>
</evidence>
<evidence type="ECO:0000259" key="2">
    <source>
        <dbReference type="Pfam" id="PF20516"/>
    </source>
</evidence>
<sequence>MKHIAEGQRVVLKYLEPDIGTHPMDDLDRRTDLKSSKSDNRDADSPDLHQQLKLCDVLQALAYACTYLYKKEDDSGWKNYIYTPLLNVAFIEEIQHLPQLDSFRSWNSVGIMDARRIPNSKCKKVDYICYINPEHDSQLPNAAQLVHEIHIALGDSSVNHTSFYYMLPT</sequence>
<dbReference type="Proteomes" id="UP000547976">
    <property type="component" value="Unassembled WGS sequence"/>
</dbReference>
<proteinExistence type="predicted"/>
<dbReference type="EMBL" id="JAAOAV010000471">
    <property type="protein sequence ID" value="KAF5574725.1"/>
    <property type="molecule type" value="Genomic_DNA"/>
</dbReference>
<dbReference type="OrthoDB" id="4161186at2759"/>
<feature type="region of interest" description="Disordered" evidence="1">
    <location>
        <begin position="23"/>
        <end position="45"/>
    </location>
</feature>
<dbReference type="AlphaFoldDB" id="A0A8H5KI70"/>
<comment type="caution">
    <text evidence="3">The sequence shown here is derived from an EMBL/GenBank/DDBJ whole genome shotgun (WGS) entry which is preliminary data.</text>
</comment>
<accession>A0A8H5KI70</accession>
<name>A0A8H5KI70_GIBSU</name>
<evidence type="ECO:0000313" key="4">
    <source>
        <dbReference type="Proteomes" id="UP000547976"/>
    </source>
</evidence>
<protein>
    <recommendedName>
        <fullName evidence="2">PD-(D/E)XK nuclease-like domain-containing protein</fullName>
    </recommendedName>
</protein>
<dbReference type="GeneID" id="59313688"/>
<reference evidence="3 4" key="1">
    <citation type="submission" date="2020-05" db="EMBL/GenBank/DDBJ databases">
        <title>Identification and distribution of gene clusters putatively required for synthesis of sphingolipid metabolism inhibitors in phylogenetically diverse species of the filamentous fungus Fusarium.</title>
        <authorList>
            <person name="Kim H.-S."/>
            <person name="Busman M."/>
            <person name="Brown D.W."/>
            <person name="Divon H."/>
            <person name="Uhlig S."/>
            <person name="Proctor R.H."/>
        </authorList>
    </citation>
    <scope>NUCLEOTIDE SEQUENCE [LARGE SCALE GENOMIC DNA]</scope>
    <source>
        <strain evidence="3 4">NRRL 66333</strain>
    </source>
</reference>
<feature type="domain" description="PD-(D/E)XK nuclease-like" evidence="2">
    <location>
        <begin position="31"/>
        <end position="163"/>
    </location>
</feature>
<dbReference type="InterPro" id="IPR046797">
    <property type="entry name" value="PDDEXK_12"/>
</dbReference>
<gene>
    <name evidence="3" type="ORF">FSUBG_14019</name>
</gene>